<dbReference type="Pfam" id="PF01476">
    <property type="entry name" value="LysM"/>
    <property type="match status" value="4"/>
</dbReference>
<keyword evidence="3" id="KW-0732">Signal</keyword>
<reference evidence="5 6" key="1">
    <citation type="journal article" date="2017" name="Mol. Ecol.">
        <title>Comparative and population genomic landscape of Phellinus noxius: A hypervariable fungus causing root rot in trees.</title>
        <authorList>
            <person name="Chung C.L."/>
            <person name="Lee T.J."/>
            <person name="Akiba M."/>
            <person name="Lee H.H."/>
            <person name="Kuo T.H."/>
            <person name="Liu D."/>
            <person name="Ke H.M."/>
            <person name="Yokoi T."/>
            <person name="Roa M.B."/>
            <person name="Lu M.J."/>
            <person name="Chang Y.Y."/>
            <person name="Ann P.J."/>
            <person name="Tsai J.N."/>
            <person name="Chen C.Y."/>
            <person name="Tzean S.S."/>
            <person name="Ota Y."/>
            <person name="Hattori T."/>
            <person name="Sahashi N."/>
            <person name="Liou R.F."/>
            <person name="Kikuchi T."/>
            <person name="Tsai I.J."/>
        </authorList>
    </citation>
    <scope>NUCLEOTIDE SEQUENCE [LARGE SCALE GENOMIC DNA]</scope>
    <source>
        <strain evidence="5 6">FFPRI411160</strain>
    </source>
</reference>
<dbReference type="SMART" id="SM00257">
    <property type="entry name" value="LysM"/>
    <property type="match status" value="4"/>
</dbReference>
<keyword evidence="1" id="KW-0147">Chitin-binding</keyword>
<dbReference type="PANTHER" id="PTHR34997:SF1">
    <property type="entry name" value="PEPTIDOGLYCAN-BINDING LYSIN DOMAIN"/>
    <property type="match status" value="1"/>
</dbReference>
<sequence>MFSKVIVSAALLLSFLWSSYAIPAAPGPCTRNYTIRNNETCDEISSNNNVSTFQLTYANPSLNCTVLIPGKSICLGTQGADCTTTTVVKSDQGCNDIASAANIQPDTLAKNNPNINSDCTNIYPGEVLCTDSNIIGYNTSSIFQVKPHTTMFSKLIFSGAIIFSLISASFAAPSQGSCARTYTVQAGDFCDLISEENNVSTFQLTNANPGLNCNLLKVGQSLCLGLEGQDCQTVSVVESEQTCNQIASTAGIDVATLAANNPNINSGCTNIYPGEVLCTDSTIIGYSS</sequence>
<dbReference type="InterPro" id="IPR018392">
    <property type="entry name" value="LysM"/>
</dbReference>
<feature type="domain" description="LysM" evidence="4">
    <location>
        <begin position="180"/>
        <end position="224"/>
    </location>
</feature>
<evidence type="ECO:0000256" key="2">
    <source>
        <dbReference type="ARBA" id="ARBA00023026"/>
    </source>
</evidence>
<protein>
    <submittedName>
        <fullName evidence="5">Carbohydrate-binding module family 50</fullName>
    </submittedName>
</protein>
<dbReference type="Gene3D" id="3.10.350.10">
    <property type="entry name" value="LysM domain"/>
    <property type="match status" value="4"/>
</dbReference>
<keyword evidence="6" id="KW-1185">Reference proteome</keyword>
<dbReference type="SUPFAM" id="SSF54106">
    <property type="entry name" value="LysM domain"/>
    <property type="match status" value="4"/>
</dbReference>
<organism evidence="5 6">
    <name type="scientific">Pyrrhoderma noxium</name>
    <dbReference type="NCBI Taxonomy" id="2282107"/>
    <lineage>
        <taxon>Eukaryota</taxon>
        <taxon>Fungi</taxon>
        <taxon>Dikarya</taxon>
        <taxon>Basidiomycota</taxon>
        <taxon>Agaricomycotina</taxon>
        <taxon>Agaricomycetes</taxon>
        <taxon>Hymenochaetales</taxon>
        <taxon>Hymenochaetaceae</taxon>
        <taxon>Pyrrhoderma</taxon>
    </lineage>
</organism>
<dbReference type="AlphaFoldDB" id="A0A286UF68"/>
<dbReference type="PANTHER" id="PTHR34997">
    <property type="entry name" value="AM15"/>
    <property type="match status" value="1"/>
</dbReference>
<dbReference type="Proteomes" id="UP000217199">
    <property type="component" value="Unassembled WGS sequence"/>
</dbReference>
<evidence type="ECO:0000256" key="1">
    <source>
        <dbReference type="ARBA" id="ARBA00022669"/>
    </source>
</evidence>
<keyword evidence="2" id="KW-0843">Virulence</keyword>
<dbReference type="InterPro" id="IPR052210">
    <property type="entry name" value="LysM1-like"/>
</dbReference>
<feature type="signal peptide" evidence="3">
    <location>
        <begin position="1"/>
        <end position="21"/>
    </location>
</feature>
<gene>
    <name evidence="5" type="ORF">PNOK_0670300</name>
</gene>
<evidence type="ECO:0000256" key="3">
    <source>
        <dbReference type="SAM" id="SignalP"/>
    </source>
</evidence>
<dbReference type="STRING" id="2282107.A0A286UF68"/>
<evidence type="ECO:0000313" key="6">
    <source>
        <dbReference type="Proteomes" id="UP000217199"/>
    </source>
</evidence>
<evidence type="ECO:0000313" key="5">
    <source>
        <dbReference type="EMBL" id="PAV18217.1"/>
    </source>
</evidence>
<dbReference type="PROSITE" id="PS51782">
    <property type="entry name" value="LYSM"/>
    <property type="match status" value="4"/>
</dbReference>
<dbReference type="InParanoid" id="A0A286UF68"/>
<feature type="domain" description="LysM" evidence="4">
    <location>
        <begin position="232"/>
        <end position="279"/>
    </location>
</feature>
<evidence type="ECO:0000259" key="4">
    <source>
        <dbReference type="PROSITE" id="PS51782"/>
    </source>
</evidence>
<feature type="domain" description="LysM" evidence="4">
    <location>
        <begin position="31"/>
        <end position="75"/>
    </location>
</feature>
<accession>A0A286UF68</accession>
<comment type="caution">
    <text evidence="5">The sequence shown here is derived from an EMBL/GenBank/DDBJ whole genome shotgun (WGS) entry which is preliminary data.</text>
</comment>
<dbReference type="CDD" id="cd00118">
    <property type="entry name" value="LysM"/>
    <property type="match status" value="2"/>
</dbReference>
<dbReference type="EMBL" id="NBII01000006">
    <property type="protein sequence ID" value="PAV18217.1"/>
    <property type="molecule type" value="Genomic_DNA"/>
</dbReference>
<feature type="domain" description="LysM" evidence="4">
    <location>
        <begin position="83"/>
        <end position="130"/>
    </location>
</feature>
<proteinExistence type="predicted"/>
<dbReference type="InterPro" id="IPR036779">
    <property type="entry name" value="LysM_dom_sf"/>
</dbReference>
<feature type="chain" id="PRO_5013816928" evidence="3">
    <location>
        <begin position="22"/>
        <end position="288"/>
    </location>
</feature>
<dbReference type="GO" id="GO:0008061">
    <property type="term" value="F:chitin binding"/>
    <property type="evidence" value="ECO:0007669"/>
    <property type="project" value="UniProtKB-KW"/>
</dbReference>
<dbReference type="OrthoDB" id="5985073at2759"/>
<name>A0A286UF68_9AGAM</name>